<dbReference type="SMART" id="SM00912">
    <property type="entry name" value="Haemagg_act"/>
    <property type="match status" value="1"/>
</dbReference>
<proteinExistence type="predicted"/>
<evidence type="ECO:0000313" key="7">
    <source>
        <dbReference type="Proteomes" id="UP000233248"/>
    </source>
</evidence>
<feature type="non-terminal residue" evidence="6">
    <location>
        <position position="153"/>
    </location>
</feature>
<dbReference type="SUPFAM" id="SSF51126">
    <property type="entry name" value="Pectin lyase-like"/>
    <property type="match status" value="1"/>
</dbReference>
<dbReference type="Gene3D" id="2.160.20.10">
    <property type="entry name" value="Single-stranded right-handed beta-helix, Pectin lyase-like"/>
    <property type="match status" value="1"/>
</dbReference>
<evidence type="ECO:0000256" key="1">
    <source>
        <dbReference type="ARBA" id="ARBA00004613"/>
    </source>
</evidence>
<gene>
    <name evidence="6" type="ORF">CP960_13595</name>
</gene>
<dbReference type="InterPro" id="IPR008638">
    <property type="entry name" value="FhaB/CdiA-like_TPS"/>
</dbReference>
<keyword evidence="3 4" id="KW-0732">Signal</keyword>
<keyword evidence="2" id="KW-0964">Secreted</keyword>
<evidence type="ECO:0000259" key="5">
    <source>
        <dbReference type="SMART" id="SM00912"/>
    </source>
</evidence>
<dbReference type="InterPro" id="IPR012334">
    <property type="entry name" value="Pectin_lyas_fold"/>
</dbReference>
<comment type="subcellular location">
    <subcellularLocation>
        <location evidence="1">Secreted</location>
    </subcellularLocation>
</comment>
<name>A0A2N1IZ92_9BACT</name>
<dbReference type="Pfam" id="PF05860">
    <property type="entry name" value="TPS"/>
    <property type="match status" value="1"/>
</dbReference>
<evidence type="ECO:0000256" key="4">
    <source>
        <dbReference type="SAM" id="SignalP"/>
    </source>
</evidence>
<dbReference type="InterPro" id="IPR011050">
    <property type="entry name" value="Pectin_lyase_fold/virulence"/>
</dbReference>
<accession>A0A2N1IZ92</accession>
<dbReference type="EMBL" id="NXIF01000102">
    <property type="protein sequence ID" value="PKI79618.1"/>
    <property type="molecule type" value="Genomic_DNA"/>
</dbReference>
<dbReference type="PANTHER" id="PTHR12338">
    <property type="entry name" value="AUTOTRANSPORTER"/>
    <property type="match status" value="1"/>
</dbReference>
<feature type="domain" description="Filamentous haemagglutinin FhaB/tRNA nuclease CdiA-like TPS" evidence="5">
    <location>
        <begin position="33"/>
        <end position="145"/>
    </location>
</feature>
<evidence type="ECO:0000313" key="6">
    <source>
        <dbReference type="EMBL" id="PKI79618.1"/>
    </source>
</evidence>
<sequence>MKRLINFSSRFRILKGGKISLVVSALLGTTTLTFAAPSGGIVTSGSANISSSGKVTNITQNSSKVSINWNKFNIAKDEIVNFKQPNVKSIALNRVIGNEKSIINGALNANGQVWILNSNGVLFGKNAKINTAGLLATTKNLSDEDFNAGNYTF</sequence>
<dbReference type="NCBIfam" id="TIGR01901">
    <property type="entry name" value="adhes_NPXG"/>
    <property type="match status" value="1"/>
</dbReference>
<dbReference type="PANTHER" id="PTHR12338:SF8">
    <property type="entry name" value="HEME_HEMOPEXIN-BINDING PROTEIN"/>
    <property type="match status" value="1"/>
</dbReference>
<comment type="caution">
    <text evidence="6">The sequence shown here is derived from an EMBL/GenBank/DDBJ whole genome shotgun (WGS) entry which is preliminary data.</text>
</comment>
<evidence type="ECO:0000256" key="3">
    <source>
        <dbReference type="ARBA" id="ARBA00022729"/>
    </source>
</evidence>
<reference evidence="6 7" key="1">
    <citation type="submission" date="2017-09" db="EMBL/GenBank/DDBJ databases">
        <title>Genomics of the genus Arcobacter.</title>
        <authorList>
            <person name="Perez-Cataluna A."/>
            <person name="Figueras M.J."/>
            <person name="Salas-Masso N."/>
        </authorList>
    </citation>
    <scope>NUCLEOTIDE SEQUENCE [LARGE SCALE GENOMIC DNA]</scope>
    <source>
        <strain evidence="6 7">DSM 18005</strain>
    </source>
</reference>
<evidence type="ECO:0000256" key="2">
    <source>
        <dbReference type="ARBA" id="ARBA00022525"/>
    </source>
</evidence>
<feature type="chain" id="PRO_5014638377" evidence="4">
    <location>
        <begin position="36"/>
        <end position="153"/>
    </location>
</feature>
<feature type="signal peptide" evidence="4">
    <location>
        <begin position="1"/>
        <end position="35"/>
    </location>
</feature>
<dbReference type="RefSeq" id="WP_119184496.1">
    <property type="nucleotide sequence ID" value="NZ_NXIF01000102.1"/>
</dbReference>
<dbReference type="InterPro" id="IPR050909">
    <property type="entry name" value="Bact_Autotransporter_VF"/>
</dbReference>
<keyword evidence="7" id="KW-1185">Reference proteome</keyword>
<organism evidence="6 7">
    <name type="scientific">Malaciobacter halophilus</name>
    <dbReference type="NCBI Taxonomy" id="197482"/>
    <lineage>
        <taxon>Bacteria</taxon>
        <taxon>Pseudomonadati</taxon>
        <taxon>Campylobacterota</taxon>
        <taxon>Epsilonproteobacteria</taxon>
        <taxon>Campylobacterales</taxon>
        <taxon>Arcobacteraceae</taxon>
        <taxon>Malaciobacter</taxon>
    </lineage>
</organism>
<protein>
    <submittedName>
        <fullName evidence="6">Filamentous hemagglutinin</fullName>
    </submittedName>
</protein>
<dbReference type="GO" id="GO:0005576">
    <property type="term" value="C:extracellular region"/>
    <property type="evidence" value="ECO:0007669"/>
    <property type="project" value="UniProtKB-SubCell"/>
</dbReference>
<dbReference type="Proteomes" id="UP000233248">
    <property type="component" value="Unassembled WGS sequence"/>
</dbReference>
<dbReference type="AlphaFoldDB" id="A0A2N1IZ92"/>